<proteinExistence type="predicted"/>
<feature type="transmembrane region" description="Helical" evidence="5">
    <location>
        <begin position="69"/>
        <end position="90"/>
    </location>
</feature>
<evidence type="ECO:0000313" key="8">
    <source>
        <dbReference type="Proteomes" id="UP000254764"/>
    </source>
</evidence>
<keyword evidence="4 5" id="KW-0472">Membrane</keyword>
<reference evidence="8" key="1">
    <citation type="submission" date="2018-07" db="EMBL/GenBank/DDBJ databases">
        <authorList>
            <person name="Peiro R."/>
            <person name="Begona"/>
            <person name="Cbmso G."/>
            <person name="Lopez M."/>
            <person name="Gonzalez S."/>
        </authorList>
    </citation>
    <scope>NUCLEOTIDE SEQUENCE [LARGE SCALE GENOMIC DNA]</scope>
</reference>
<name>A0A376A9V0_9HYPH</name>
<evidence type="ECO:0000256" key="4">
    <source>
        <dbReference type="ARBA" id="ARBA00023136"/>
    </source>
</evidence>
<evidence type="ECO:0000313" key="7">
    <source>
        <dbReference type="EMBL" id="SSC64562.1"/>
    </source>
</evidence>
<keyword evidence="3 5" id="KW-1133">Transmembrane helix</keyword>
<keyword evidence="8" id="KW-1185">Reference proteome</keyword>
<evidence type="ECO:0000259" key="6">
    <source>
        <dbReference type="Pfam" id="PF07298"/>
    </source>
</evidence>
<dbReference type="AlphaFoldDB" id="A0A376A9V0"/>
<gene>
    <name evidence="7" type="ORF">RHIZ70_270</name>
</gene>
<evidence type="ECO:0000256" key="5">
    <source>
        <dbReference type="SAM" id="Phobius"/>
    </source>
</evidence>
<protein>
    <recommendedName>
        <fullName evidence="6">NnrU domain-containing protein</fullName>
    </recommendedName>
</protein>
<sequence>MTNLLIALGAFLALHSVPAIPPIRAGAISMLGRRTYLGLYSLVSVLVLAWVFQAALTTDYIPLWEPAGWQAKVTLVTAPIGVFLVLAGLASNNPLSITMRQETAPGAITTITRHPVLWGFLFWSLGHLVPNGDLRSLILFGGLALFTVSGFALLDRRARKRLAGRWDQMAKASSLVPFAAALSGRNRLRIDGPLLLSALTAAAITGWLLLGGHALLFGADPLLATTF</sequence>
<dbReference type="InterPro" id="IPR009915">
    <property type="entry name" value="NnrU_dom"/>
</dbReference>
<evidence type="ECO:0000256" key="3">
    <source>
        <dbReference type="ARBA" id="ARBA00022989"/>
    </source>
</evidence>
<evidence type="ECO:0000256" key="1">
    <source>
        <dbReference type="ARBA" id="ARBA00004141"/>
    </source>
</evidence>
<dbReference type="Pfam" id="PF07298">
    <property type="entry name" value="NnrU"/>
    <property type="match status" value="1"/>
</dbReference>
<keyword evidence="2 5" id="KW-0812">Transmembrane</keyword>
<feature type="transmembrane region" description="Helical" evidence="5">
    <location>
        <begin position="35"/>
        <end position="57"/>
    </location>
</feature>
<dbReference type="STRING" id="1336235.GCA_000518785_03801"/>
<dbReference type="GO" id="GO:0016020">
    <property type="term" value="C:membrane"/>
    <property type="evidence" value="ECO:0007669"/>
    <property type="project" value="UniProtKB-SubCell"/>
</dbReference>
<feature type="domain" description="NnrU" evidence="6">
    <location>
        <begin position="4"/>
        <end position="221"/>
    </location>
</feature>
<accession>A0A376A9V0</accession>
<dbReference type="EMBL" id="UEYP01000012">
    <property type="protein sequence ID" value="SSC64562.1"/>
    <property type="molecule type" value="Genomic_DNA"/>
</dbReference>
<organism evidence="7 8">
    <name type="scientific">Ciceribacter selenitireducens ATCC BAA-1503</name>
    <dbReference type="NCBI Taxonomy" id="1336235"/>
    <lineage>
        <taxon>Bacteria</taxon>
        <taxon>Pseudomonadati</taxon>
        <taxon>Pseudomonadota</taxon>
        <taxon>Alphaproteobacteria</taxon>
        <taxon>Hyphomicrobiales</taxon>
        <taxon>Rhizobiaceae</taxon>
        <taxon>Ciceribacter</taxon>
    </lineage>
</organism>
<feature type="transmembrane region" description="Helical" evidence="5">
    <location>
        <begin position="134"/>
        <end position="154"/>
    </location>
</feature>
<evidence type="ECO:0000256" key="2">
    <source>
        <dbReference type="ARBA" id="ARBA00022692"/>
    </source>
</evidence>
<comment type="subcellular location">
    <subcellularLocation>
        <location evidence="1">Membrane</location>
        <topology evidence="1">Multi-pass membrane protein</topology>
    </subcellularLocation>
</comment>
<dbReference type="OrthoDB" id="7828645at2"/>
<dbReference type="Proteomes" id="UP000254764">
    <property type="component" value="Unassembled WGS sequence"/>
</dbReference>
<feature type="transmembrane region" description="Helical" evidence="5">
    <location>
        <begin position="194"/>
        <end position="217"/>
    </location>
</feature>
<dbReference type="RefSeq" id="WP_115671745.1">
    <property type="nucleotide sequence ID" value="NZ_UEYP01000012.1"/>
</dbReference>